<feature type="domain" description="Glycosyl hydrolase family 98 putative carbohydrate-binding module" evidence="8">
    <location>
        <begin position="496"/>
        <end position="640"/>
    </location>
</feature>
<evidence type="ECO:0000256" key="2">
    <source>
        <dbReference type="ARBA" id="ARBA00023015"/>
    </source>
</evidence>
<dbReference type="InterPro" id="IPR039425">
    <property type="entry name" value="RNA_pol_sigma-70-like"/>
</dbReference>
<evidence type="ECO:0000313" key="10">
    <source>
        <dbReference type="Proteomes" id="UP001183824"/>
    </source>
</evidence>
<feature type="compositionally biased region" description="Pro residues" evidence="6">
    <location>
        <begin position="469"/>
        <end position="481"/>
    </location>
</feature>
<keyword evidence="7" id="KW-1133">Transmembrane helix</keyword>
<feature type="compositionally biased region" description="Gly residues" evidence="6">
    <location>
        <begin position="25"/>
        <end position="34"/>
    </location>
</feature>
<keyword evidence="2" id="KW-0805">Transcription regulation</keyword>
<evidence type="ECO:0000256" key="6">
    <source>
        <dbReference type="SAM" id="MobiDB-lite"/>
    </source>
</evidence>
<dbReference type="InterPro" id="IPR027383">
    <property type="entry name" value="Znf_put"/>
</dbReference>
<dbReference type="InterPro" id="IPR013324">
    <property type="entry name" value="RNA_pol_sigma_r3/r4-like"/>
</dbReference>
<dbReference type="PANTHER" id="PTHR43133:SF8">
    <property type="entry name" value="RNA POLYMERASE SIGMA FACTOR HI_1459-RELATED"/>
    <property type="match status" value="1"/>
</dbReference>
<accession>A0ABU2VQD6</accession>
<dbReference type="InterPro" id="IPR014284">
    <property type="entry name" value="RNA_pol_sigma-70_dom"/>
</dbReference>
<dbReference type="InterPro" id="IPR013222">
    <property type="entry name" value="Glyco_hyd_98_carb-bd"/>
</dbReference>
<dbReference type="InterPro" id="IPR007627">
    <property type="entry name" value="RNA_pol_sigma70_r2"/>
</dbReference>
<comment type="caution">
    <text evidence="9">The sequence shown here is derived from an EMBL/GenBank/DDBJ whole genome shotgun (WGS) entry which is preliminary data.</text>
</comment>
<feature type="compositionally biased region" description="Pro residues" evidence="6">
    <location>
        <begin position="451"/>
        <end position="462"/>
    </location>
</feature>
<dbReference type="InterPro" id="IPR038637">
    <property type="entry name" value="NPCBM_sf"/>
</dbReference>
<dbReference type="InterPro" id="IPR036388">
    <property type="entry name" value="WH-like_DNA-bd_sf"/>
</dbReference>
<evidence type="ECO:0000256" key="5">
    <source>
        <dbReference type="ARBA" id="ARBA00023163"/>
    </source>
</evidence>
<dbReference type="Pfam" id="PF08305">
    <property type="entry name" value="NPCBM"/>
    <property type="match status" value="1"/>
</dbReference>
<reference evidence="10" key="1">
    <citation type="submission" date="2023-07" db="EMBL/GenBank/DDBJ databases">
        <title>30 novel species of actinomycetes from the DSMZ collection.</title>
        <authorList>
            <person name="Nouioui I."/>
        </authorList>
    </citation>
    <scope>NUCLEOTIDE SEQUENCE [LARGE SCALE GENOMIC DNA]</scope>
    <source>
        <strain evidence="10">DSM 41640</strain>
    </source>
</reference>
<dbReference type="Gene3D" id="1.10.10.1320">
    <property type="entry name" value="Anti-sigma factor, zinc-finger domain"/>
    <property type="match status" value="1"/>
</dbReference>
<proteinExistence type="inferred from homology"/>
<name>A0ABU2VQD6_9ACTN</name>
<evidence type="ECO:0000259" key="8">
    <source>
        <dbReference type="SMART" id="SM00776"/>
    </source>
</evidence>
<dbReference type="NCBIfam" id="TIGR02937">
    <property type="entry name" value="sigma70-ECF"/>
    <property type="match status" value="1"/>
</dbReference>
<gene>
    <name evidence="9" type="ORF">RNB18_48075</name>
</gene>
<feature type="transmembrane region" description="Helical" evidence="7">
    <location>
        <begin position="384"/>
        <end position="403"/>
    </location>
</feature>
<dbReference type="SUPFAM" id="SSF88659">
    <property type="entry name" value="Sigma3 and sigma4 domains of RNA polymerase sigma factors"/>
    <property type="match status" value="1"/>
</dbReference>
<dbReference type="Pfam" id="PF13490">
    <property type="entry name" value="zf-HC2"/>
    <property type="match status" value="1"/>
</dbReference>
<organism evidence="9 10">
    <name type="scientific">Streptomyces doebereineriae</name>
    <dbReference type="NCBI Taxonomy" id="3075528"/>
    <lineage>
        <taxon>Bacteria</taxon>
        <taxon>Bacillati</taxon>
        <taxon>Actinomycetota</taxon>
        <taxon>Actinomycetes</taxon>
        <taxon>Kitasatosporales</taxon>
        <taxon>Streptomycetaceae</taxon>
        <taxon>Streptomyces</taxon>
    </lineage>
</organism>
<feature type="region of interest" description="Disordered" evidence="6">
    <location>
        <begin position="1"/>
        <end position="69"/>
    </location>
</feature>
<protein>
    <submittedName>
        <fullName evidence="9">Sigma-70 family RNA polymerase sigma factor</fullName>
    </submittedName>
</protein>
<dbReference type="Pfam" id="PF04542">
    <property type="entry name" value="Sigma70_r2"/>
    <property type="match status" value="1"/>
</dbReference>
<evidence type="ECO:0000313" key="9">
    <source>
        <dbReference type="EMBL" id="MDT0487834.1"/>
    </source>
</evidence>
<dbReference type="SUPFAM" id="SSF49785">
    <property type="entry name" value="Galactose-binding domain-like"/>
    <property type="match status" value="1"/>
</dbReference>
<feature type="compositionally biased region" description="Pro residues" evidence="6">
    <location>
        <begin position="489"/>
        <end position="499"/>
    </location>
</feature>
<comment type="similarity">
    <text evidence="1">Belongs to the sigma-70 factor family. ECF subfamily.</text>
</comment>
<sequence length="641" mass="66550">MSVDGRNDPLGEGDGEAGGTPQVPGQGGRAGIPQGGIPAQGGEPVEGSVPAQRDRRLDGGVLPPPRELPLSDADLIDRMRSGDDRAYEALYRRHAGAVRRYARTCCRDGHTADDLTAEVFASMLHAVRGGHGPEHAVRPYLLTSIRRVAARWTKSARREQLVDDFAVFAAQATRSSEVSDDDTLDLGADVRAMHVAEQSMAMQAFRSLPERWQAVLWHTEVEDESPSEVATLFGLDANGTRVLASRAREGLKQAYLQAHVSATLAADEECARYADRLGAYARGGLRTRAERGLRKHLEECAKCRLAAGQIKEVAGGIPAVVPIAVIGWFGAAGYAKAIGLIAGGAGAGAAGAAGAAATASEGSSGGAGAGGAAASEGLGAPVKAGIAAGVVAVAAAAVALALIGDDSPARKQDAKPPASAPVVEPADPAPTPSPKKPESAPLMVPVAAAPSPKPTPTPPPSPGQKSTPAPTPTLTPKPTTPPKSAVTPTPTPTPPPPPAVYQWSELAYDVSGDGSEPEMRIGESSWVWQRYGVSVADQEYAHGVTVHGRSSVTIDLNRACSSYDARVGVDDMTLGLGKVYFSVYADGVRLWRSGLVEGGDPAVPVQVNLAGRRTVRLVVEPHSPFDDLMLADWAESKFRCS</sequence>
<keyword evidence="7" id="KW-0812">Transmembrane</keyword>
<evidence type="ECO:0000256" key="4">
    <source>
        <dbReference type="ARBA" id="ARBA00023125"/>
    </source>
</evidence>
<keyword evidence="3" id="KW-0731">Sigma factor</keyword>
<dbReference type="PANTHER" id="PTHR43133">
    <property type="entry name" value="RNA POLYMERASE ECF-TYPE SIGMA FACTO"/>
    <property type="match status" value="1"/>
</dbReference>
<dbReference type="InterPro" id="IPR041916">
    <property type="entry name" value="Anti_sigma_zinc_sf"/>
</dbReference>
<dbReference type="InterPro" id="IPR008979">
    <property type="entry name" value="Galactose-bd-like_sf"/>
</dbReference>
<evidence type="ECO:0000256" key="7">
    <source>
        <dbReference type="SAM" id="Phobius"/>
    </source>
</evidence>
<dbReference type="RefSeq" id="WP_311720487.1">
    <property type="nucleotide sequence ID" value="NZ_JAVREZ010000032.1"/>
</dbReference>
<dbReference type="Proteomes" id="UP001183824">
    <property type="component" value="Unassembled WGS sequence"/>
</dbReference>
<dbReference type="SMART" id="SM00776">
    <property type="entry name" value="NPCBM"/>
    <property type="match status" value="1"/>
</dbReference>
<keyword evidence="10" id="KW-1185">Reference proteome</keyword>
<keyword evidence="7" id="KW-0472">Membrane</keyword>
<keyword evidence="5" id="KW-0804">Transcription</keyword>
<dbReference type="Gene3D" id="1.10.10.10">
    <property type="entry name" value="Winged helix-like DNA-binding domain superfamily/Winged helix DNA-binding domain"/>
    <property type="match status" value="1"/>
</dbReference>
<dbReference type="Gene3D" id="2.60.120.1060">
    <property type="entry name" value="NPCBM/NEW2 domain"/>
    <property type="match status" value="1"/>
</dbReference>
<feature type="region of interest" description="Disordered" evidence="6">
    <location>
        <begin position="407"/>
        <end position="501"/>
    </location>
</feature>
<keyword evidence="4" id="KW-0238">DNA-binding</keyword>
<dbReference type="InterPro" id="IPR013325">
    <property type="entry name" value="RNA_pol_sigma_r2"/>
</dbReference>
<dbReference type="SUPFAM" id="SSF88946">
    <property type="entry name" value="Sigma2 domain of RNA polymerase sigma factors"/>
    <property type="match status" value="1"/>
</dbReference>
<dbReference type="EMBL" id="JAVREZ010000032">
    <property type="protein sequence ID" value="MDT0487834.1"/>
    <property type="molecule type" value="Genomic_DNA"/>
</dbReference>
<evidence type="ECO:0000256" key="3">
    <source>
        <dbReference type="ARBA" id="ARBA00023082"/>
    </source>
</evidence>
<evidence type="ECO:0000256" key="1">
    <source>
        <dbReference type="ARBA" id="ARBA00010641"/>
    </source>
</evidence>
<dbReference type="Gene3D" id="1.10.1740.10">
    <property type="match status" value="1"/>
</dbReference>